<dbReference type="GeneID" id="136083296"/>
<reference evidence="13" key="1">
    <citation type="submission" date="2025-08" db="UniProtKB">
        <authorList>
            <consortium name="RefSeq"/>
        </authorList>
    </citation>
    <scope>IDENTIFICATION</scope>
</reference>
<feature type="transmembrane region" description="Helical" evidence="10">
    <location>
        <begin position="204"/>
        <end position="226"/>
    </location>
</feature>
<feature type="transmembrane region" description="Helical" evidence="10">
    <location>
        <begin position="292"/>
        <end position="310"/>
    </location>
</feature>
<comment type="similarity">
    <text evidence="9">Belongs to the G-protein coupled receptor 1 family.</text>
</comment>
<dbReference type="InterPro" id="IPR000276">
    <property type="entry name" value="GPCR_Rhodpsn"/>
</dbReference>
<evidence type="ECO:0000313" key="12">
    <source>
        <dbReference type="Proteomes" id="UP001652625"/>
    </source>
</evidence>
<organism evidence="12 13">
    <name type="scientific">Hydra vulgaris</name>
    <name type="common">Hydra</name>
    <name type="synonym">Hydra attenuata</name>
    <dbReference type="NCBI Taxonomy" id="6087"/>
    <lineage>
        <taxon>Eukaryota</taxon>
        <taxon>Metazoa</taxon>
        <taxon>Cnidaria</taxon>
        <taxon>Hydrozoa</taxon>
        <taxon>Hydroidolina</taxon>
        <taxon>Anthoathecata</taxon>
        <taxon>Aplanulata</taxon>
        <taxon>Hydridae</taxon>
        <taxon>Hydra</taxon>
    </lineage>
</organism>
<feature type="domain" description="G-protein coupled receptors family 1 profile" evidence="11">
    <location>
        <begin position="55"/>
        <end position="347"/>
    </location>
</feature>
<evidence type="ECO:0000256" key="4">
    <source>
        <dbReference type="ARBA" id="ARBA00022989"/>
    </source>
</evidence>
<dbReference type="SUPFAM" id="SSF81321">
    <property type="entry name" value="Family A G protein-coupled receptor-like"/>
    <property type="match status" value="1"/>
</dbReference>
<accession>A0ABM4CAT6</accession>
<feature type="transmembrane region" description="Helical" evidence="10">
    <location>
        <begin position="112"/>
        <end position="134"/>
    </location>
</feature>
<evidence type="ECO:0000256" key="3">
    <source>
        <dbReference type="ARBA" id="ARBA00022692"/>
    </source>
</evidence>
<dbReference type="RefSeq" id="XP_065658770.1">
    <property type="nucleotide sequence ID" value="XM_065802698.1"/>
</dbReference>
<dbReference type="Proteomes" id="UP001652625">
    <property type="component" value="Chromosome 08"/>
</dbReference>
<keyword evidence="6 10" id="KW-0472">Membrane</keyword>
<keyword evidence="3 9" id="KW-0812">Transmembrane</keyword>
<evidence type="ECO:0000256" key="7">
    <source>
        <dbReference type="ARBA" id="ARBA00023170"/>
    </source>
</evidence>
<dbReference type="PANTHER" id="PTHR24247">
    <property type="entry name" value="5-HYDROXYTRYPTAMINE RECEPTOR"/>
    <property type="match status" value="1"/>
</dbReference>
<keyword evidence="5 9" id="KW-0297">G-protein coupled receptor</keyword>
<evidence type="ECO:0000256" key="9">
    <source>
        <dbReference type="RuleBase" id="RU000688"/>
    </source>
</evidence>
<keyword evidence="7 9" id="KW-0675">Receptor</keyword>
<dbReference type="Pfam" id="PF00001">
    <property type="entry name" value="7tm_1"/>
    <property type="match status" value="1"/>
</dbReference>
<evidence type="ECO:0000313" key="13">
    <source>
        <dbReference type="RefSeq" id="XP_065658770.1"/>
    </source>
</evidence>
<feature type="transmembrane region" description="Helical" evidence="10">
    <location>
        <begin position="37"/>
        <end position="63"/>
    </location>
</feature>
<proteinExistence type="inferred from homology"/>
<gene>
    <name evidence="13" type="primary">LOC136083296</name>
</gene>
<comment type="subcellular location">
    <subcellularLocation>
        <location evidence="1">Cell membrane</location>
        <topology evidence="1">Multi-pass membrane protein</topology>
    </subcellularLocation>
</comment>
<evidence type="ECO:0000259" key="11">
    <source>
        <dbReference type="PROSITE" id="PS50262"/>
    </source>
</evidence>
<feature type="transmembrane region" description="Helical" evidence="10">
    <location>
        <begin position="75"/>
        <end position="92"/>
    </location>
</feature>
<evidence type="ECO:0000256" key="8">
    <source>
        <dbReference type="ARBA" id="ARBA00023224"/>
    </source>
</evidence>
<dbReference type="PANTHER" id="PTHR24247:SF265">
    <property type="entry name" value="MUSCARINIC ACETYLCHOLINE RECEPTOR DM1"/>
    <property type="match status" value="1"/>
</dbReference>
<dbReference type="PRINTS" id="PR00237">
    <property type="entry name" value="GPCRRHODOPSN"/>
</dbReference>
<feature type="transmembrane region" description="Helical" evidence="10">
    <location>
        <begin position="334"/>
        <end position="354"/>
    </location>
</feature>
<protein>
    <submittedName>
        <fullName evidence="13">Muscarinic acetylcholine receptor M4-like isoform X2</fullName>
    </submittedName>
</protein>
<feature type="transmembrane region" description="Helical" evidence="10">
    <location>
        <begin position="155"/>
        <end position="176"/>
    </location>
</feature>
<evidence type="ECO:0000256" key="1">
    <source>
        <dbReference type="ARBA" id="ARBA00004651"/>
    </source>
</evidence>
<evidence type="ECO:0000256" key="5">
    <source>
        <dbReference type="ARBA" id="ARBA00023040"/>
    </source>
</evidence>
<evidence type="ECO:0000256" key="6">
    <source>
        <dbReference type="ARBA" id="ARBA00023136"/>
    </source>
</evidence>
<evidence type="ECO:0000256" key="10">
    <source>
        <dbReference type="SAM" id="Phobius"/>
    </source>
</evidence>
<dbReference type="Gene3D" id="1.20.1070.10">
    <property type="entry name" value="Rhodopsin 7-helix transmembrane proteins"/>
    <property type="match status" value="1"/>
</dbReference>
<dbReference type="InterPro" id="IPR017452">
    <property type="entry name" value="GPCR_Rhodpsn_7TM"/>
</dbReference>
<evidence type="ECO:0000256" key="2">
    <source>
        <dbReference type="ARBA" id="ARBA00022475"/>
    </source>
</evidence>
<sequence>MRANISSNFCCNFLNITEKTNTSLDGKETFKSTANTLAVIIIATVGALSLITVTGNFLIALIYCSNKRIRSLSNITLFSLAITDMMIGFFPMNINILETALGYWPFGETMCIISLIFDHVSVQTSTFFIVLINFDRYYSIKRPIIHRMNKNKLTILVKLFCGLIFAILLWTPYIYFNQFLVRKLNASQTCYKQFAHNNIMSKKYFSVAVSVFGFLLPMFLVFLVYIKMFLMIKDATFATIRANSEAFKTTAKTLRCYSMSSVSNPVEFDIKVKKKKISFLKKRKLVIKRKKFVQTTGLIVLMFVVTGLPLNVQRLFVSACPICYHDLFFEISKFMTYINSAINPFLYALGNLSFRKQMKKAILNFIRHAHWKFN</sequence>
<dbReference type="PROSITE" id="PS50262">
    <property type="entry name" value="G_PROTEIN_RECEP_F1_2"/>
    <property type="match status" value="1"/>
</dbReference>
<keyword evidence="4 10" id="KW-1133">Transmembrane helix</keyword>
<keyword evidence="8 9" id="KW-0807">Transducer</keyword>
<name>A0ABM4CAT6_HYDVU</name>
<dbReference type="PROSITE" id="PS00237">
    <property type="entry name" value="G_PROTEIN_RECEP_F1_1"/>
    <property type="match status" value="1"/>
</dbReference>
<keyword evidence="2" id="KW-1003">Cell membrane</keyword>
<keyword evidence="12" id="KW-1185">Reference proteome</keyword>